<evidence type="ECO:0000256" key="3">
    <source>
        <dbReference type="PROSITE-ProRule" id="PRU00221"/>
    </source>
</evidence>
<feature type="compositionally biased region" description="Basic and acidic residues" evidence="4">
    <location>
        <begin position="496"/>
        <end position="509"/>
    </location>
</feature>
<dbReference type="Proteomes" id="UP000092993">
    <property type="component" value="Unassembled WGS sequence"/>
</dbReference>
<organism evidence="6 7">
    <name type="scientific">Grifola frondosa</name>
    <name type="common">Maitake</name>
    <name type="synonym">Polyporus frondosus</name>
    <dbReference type="NCBI Taxonomy" id="5627"/>
    <lineage>
        <taxon>Eukaryota</taxon>
        <taxon>Fungi</taxon>
        <taxon>Dikarya</taxon>
        <taxon>Basidiomycota</taxon>
        <taxon>Agaricomycotina</taxon>
        <taxon>Agaricomycetes</taxon>
        <taxon>Polyporales</taxon>
        <taxon>Grifolaceae</taxon>
        <taxon>Grifola</taxon>
    </lineage>
</organism>
<dbReference type="InterPro" id="IPR049566">
    <property type="entry name" value="WDR59_RTC1-like_RING_Znf"/>
</dbReference>
<dbReference type="InterPro" id="IPR049567">
    <property type="entry name" value="WDR59-like"/>
</dbReference>
<feature type="compositionally biased region" description="Polar residues" evidence="4">
    <location>
        <begin position="484"/>
        <end position="495"/>
    </location>
</feature>
<dbReference type="PANTHER" id="PTHR46170:SF1">
    <property type="entry name" value="GATOR COMPLEX PROTEIN WDR59"/>
    <property type="match status" value="1"/>
</dbReference>
<dbReference type="GO" id="GO:0005774">
    <property type="term" value="C:vacuolar membrane"/>
    <property type="evidence" value="ECO:0007669"/>
    <property type="project" value="TreeGrafter"/>
</dbReference>
<keyword evidence="1 3" id="KW-0853">WD repeat</keyword>
<dbReference type="Pfam" id="PF00400">
    <property type="entry name" value="WD40"/>
    <property type="match status" value="1"/>
</dbReference>
<feature type="region of interest" description="Disordered" evidence="4">
    <location>
        <begin position="629"/>
        <end position="670"/>
    </location>
</feature>
<keyword evidence="7" id="KW-1185">Reference proteome</keyword>
<dbReference type="PROSITE" id="PS50082">
    <property type="entry name" value="WD_REPEATS_2"/>
    <property type="match status" value="1"/>
</dbReference>
<sequence>MPTSDNYVPSESNIRLSLQIDMKGLIGEAIGNMSISPTSRDVVLAARKGLFIIDLENPFNVPRFLPQGGTWDVADVQWNPHRSHDQYIVSTSSEKLLIWNITMIGKTSIEYVLRAHYRAITDINWHTTDPDVVVSTGIDAWLWAWDLRTPRKPIMGLCAFNSGGTQVKWNRQDGNLLASSHSNEVLIWDRRKGSMPLSRIKAHSAKIYGIDWAQDRRDELVTCSLDKTIKVWNTQTSESTITIHTGYPVWRARDLPFGQGVLSLPQRGATALEMYSYDNPLEPIEIFEGHADVVKEFVWRRGGQDGAEFQLITWSKDKTLRFWPVNSEVVQRAGTTPTLTSTISSYRREPKASFSTPPLGSEFPPALSAPVGHRSILAEVRAPPPSMYNTRRGAVPDSEVTEKQTTGSASKPIPFRIRASIGDAAMTSRTLKRSTQITTLDWISSVKVGMKREGSSGPASGGESGNASRFNSRSRPPSVKDRSASQALSTTARGNNSRDRVEDGPREDDSGQILQDEITSVMNKLASSKIKLEKADLTKKRTCTFGLQGPWGESTSVFIRITFTFPRGYPQANDPSGIATIDLERSPLISIKQHAFILRRLRTIREQQRRCLEGCLRFLLFGDQNDDPRRTANDFDSSSEDELPFDSRKAKSGGLSTMRGDKNLAEPRTSQGVFGANGQLVCFSRAPPRIVRNPLREISVSPSIASRAPDARTHLLNSPALLSEAVHDLAVAAQDRDVQQLESKTEDANILRIMANLFTFLQQKPRRVSEHSRPLEDIPASYLLPTRRSTVFIKDVSSLENARLARMLGRTHHERIFKMLQTLFVHSEASHEPVELLCGIQPNVGAIAAEVTSKLYQELLATKDAHMLSFLSVLLLQTSPLRGELRRPVISTISATTAVSRKLPTLDRQHLIRLHLLLRLHRHHEDHGRVLFNANSMRQFVSGSKATSSIPAPGGVKIRRGLSATRRGGLKRDSSQNPTSPTARSWSEAAETPAILSTVTFTSDGHIRRRPTFSQVLSTRPADAEKRRIIFHPPKAIAADSATLHPQLRSQLICHILTFSDMLLAWQLPERRSELLKLVEEDIRATTPDPDSSLYSGRLGCLRICERCGLPNEPGITICGSCGGQALARCTICRLPVKGLSRGCPSCLHITHAMCLKARRDPLCASGCGCQCAQVWLEEANRRASFSSSPLAYGQYT</sequence>
<dbReference type="InterPro" id="IPR001680">
    <property type="entry name" value="WD40_rpt"/>
</dbReference>
<dbReference type="PANTHER" id="PTHR46170">
    <property type="entry name" value="GATOR COMPLEX PROTEIN WDR59"/>
    <property type="match status" value="1"/>
</dbReference>
<dbReference type="PROSITE" id="PS50294">
    <property type="entry name" value="WD_REPEATS_REGION"/>
    <property type="match status" value="1"/>
</dbReference>
<feature type="region of interest" description="Disordered" evidence="4">
    <location>
        <begin position="451"/>
        <end position="513"/>
    </location>
</feature>
<evidence type="ECO:0000313" key="6">
    <source>
        <dbReference type="EMBL" id="OBZ77972.1"/>
    </source>
</evidence>
<dbReference type="PROSITE" id="PS00678">
    <property type="entry name" value="WD_REPEATS_1"/>
    <property type="match status" value="2"/>
</dbReference>
<dbReference type="Pfam" id="PF17120">
    <property type="entry name" value="zf-RING_16"/>
    <property type="match status" value="1"/>
</dbReference>
<comment type="caution">
    <text evidence="6">The sequence shown here is derived from an EMBL/GenBank/DDBJ whole genome shotgun (WGS) entry which is preliminary data.</text>
</comment>
<dbReference type="AlphaFoldDB" id="A0A1C7MM71"/>
<name>A0A1C7MM71_GRIFR</name>
<feature type="region of interest" description="Disordered" evidence="4">
    <location>
        <begin position="944"/>
        <end position="989"/>
    </location>
</feature>
<dbReference type="OrthoDB" id="311712at2759"/>
<evidence type="ECO:0000313" key="7">
    <source>
        <dbReference type="Proteomes" id="UP000092993"/>
    </source>
</evidence>
<dbReference type="GO" id="GO:0034198">
    <property type="term" value="P:cellular response to amino acid starvation"/>
    <property type="evidence" value="ECO:0007669"/>
    <property type="project" value="TreeGrafter"/>
</dbReference>
<protein>
    <submittedName>
        <fullName evidence="6">Putative RWD, RING finger and WD repeat-containing protein C11E3.05</fullName>
    </submittedName>
</protein>
<dbReference type="Gene3D" id="2.130.10.10">
    <property type="entry name" value="YVTN repeat-like/Quinoprotein amine dehydrogenase"/>
    <property type="match status" value="1"/>
</dbReference>
<gene>
    <name evidence="6" type="ORF">A0H81_01798</name>
</gene>
<keyword evidence="2" id="KW-0677">Repeat</keyword>
<evidence type="ECO:0000256" key="4">
    <source>
        <dbReference type="SAM" id="MobiDB-lite"/>
    </source>
</evidence>
<dbReference type="SUPFAM" id="SSF50978">
    <property type="entry name" value="WD40 repeat-like"/>
    <property type="match status" value="1"/>
</dbReference>
<dbReference type="InterPro" id="IPR019775">
    <property type="entry name" value="WD40_repeat_CS"/>
</dbReference>
<feature type="region of interest" description="Disordered" evidence="4">
    <location>
        <begin position="382"/>
        <end position="415"/>
    </location>
</feature>
<reference evidence="6 7" key="1">
    <citation type="submission" date="2016-03" db="EMBL/GenBank/DDBJ databases">
        <title>Whole genome sequencing of Grifola frondosa 9006-11.</title>
        <authorList>
            <person name="Min B."/>
            <person name="Park H."/>
            <person name="Kim J.-G."/>
            <person name="Cho H."/>
            <person name="Oh Y.-L."/>
            <person name="Kong W.-S."/>
            <person name="Choi I.-G."/>
        </authorList>
    </citation>
    <scope>NUCLEOTIDE SEQUENCE [LARGE SCALE GENOMIC DNA]</scope>
    <source>
        <strain evidence="6 7">9006-11</strain>
    </source>
</reference>
<proteinExistence type="predicted"/>
<feature type="repeat" description="WD" evidence="3">
    <location>
        <begin position="200"/>
        <end position="242"/>
    </location>
</feature>
<evidence type="ECO:0000256" key="2">
    <source>
        <dbReference type="ARBA" id="ARBA00022737"/>
    </source>
</evidence>
<dbReference type="OMA" id="GGTQVKW"/>
<dbReference type="InterPro" id="IPR015943">
    <property type="entry name" value="WD40/YVTN_repeat-like_dom_sf"/>
</dbReference>
<evidence type="ECO:0000256" key="1">
    <source>
        <dbReference type="ARBA" id="ARBA00022574"/>
    </source>
</evidence>
<dbReference type="STRING" id="5627.A0A1C7MM71"/>
<accession>A0A1C7MM71</accession>
<dbReference type="GO" id="GO:0035591">
    <property type="term" value="F:signaling adaptor activity"/>
    <property type="evidence" value="ECO:0007669"/>
    <property type="project" value="TreeGrafter"/>
</dbReference>
<evidence type="ECO:0000259" key="5">
    <source>
        <dbReference type="Pfam" id="PF17120"/>
    </source>
</evidence>
<dbReference type="SMART" id="SM00320">
    <property type="entry name" value="WD40"/>
    <property type="match status" value="5"/>
</dbReference>
<feature type="domain" description="WDR59/RTC1-like RING zinc finger" evidence="5">
    <location>
        <begin position="1127"/>
        <end position="1174"/>
    </location>
</feature>
<dbReference type="EMBL" id="LUGG01000002">
    <property type="protein sequence ID" value="OBZ77972.1"/>
    <property type="molecule type" value="Genomic_DNA"/>
</dbReference>
<dbReference type="InterPro" id="IPR036322">
    <property type="entry name" value="WD40_repeat_dom_sf"/>
</dbReference>
<dbReference type="GO" id="GO:0035859">
    <property type="term" value="C:Seh1-associated complex"/>
    <property type="evidence" value="ECO:0007669"/>
    <property type="project" value="TreeGrafter"/>
</dbReference>
<feature type="compositionally biased region" description="Polar residues" evidence="4">
    <location>
        <begin position="975"/>
        <end position="985"/>
    </location>
</feature>
<dbReference type="GO" id="GO:1904263">
    <property type="term" value="P:positive regulation of TORC1 signaling"/>
    <property type="evidence" value="ECO:0007669"/>
    <property type="project" value="TreeGrafter"/>
</dbReference>